<dbReference type="STRING" id="387005.A0A183HZI3"/>
<organism evidence="3">
    <name type="scientific">Onchocerca flexuosa</name>
    <dbReference type="NCBI Taxonomy" id="387005"/>
    <lineage>
        <taxon>Eukaryota</taxon>
        <taxon>Metazoa</taxon>
        <taxon>Ecdysozoa</taxon>
        <taxon>Nematoda</taxon>
        <taxon>Chromadorea</taxon>
        <taxon>Rhabditida</taxon>
        <taxon>Spirurina</taxon>
        <taxon>Spiruromorpha</taxon>
        <taxon>Filarioidea</taxon>
        <taxon>Onchocercidae</taxon>
        <taxon>Onchocerca</taxon>
    </lineage>
</organism>
<evidence type="ECO:0000313" key="1">
    <source>
        <dbReference type="EMBL" id="VDP12421.1"/>
    </source>
</evidence>
<evidence type="ECO:0000313" key="3">
    <source>
        <dbReference type="WBParaSite" id="OFLC_0001289601-mRNA-1"/>
    </source>
</evidence>
<gene>
    <name evidence="1" type="ORF">OFLC_LOCUS12895</name>
</gene>
<sequence>MGENLEQSSVEIIIESRLPAWILDKVYQHKEQEPWSVKKLRCFFEKLVLRNEEVMRSQSSNMKERKLFTGKSKSYLQYSPNEISALVTNVPKKSECAFCNKDHWDNECHIYSILKQRIERLKKLNACHNYFESGHIANGCKKRKRTCFFCKGDHNTALCQNKYKDHEQYVGLDKERNNSVNVITPDENTRY</sequence>
<dbReference type="AlphaFoldDB" id="A0A183HZI3"/>
<accession>A0A183HZI3</accession>
<protein>
    <submittedName>
        <fullName evidence="3">DUF1758 domain-containing protein</fullName>
    </submittedName>
</protein>
<dbReference type="Proteomes" id="UP000267606">
    <property type="component" value="Unassembled WGS sequence"/>
</dbReference>
<dbReference type="EMBL" id="UZAJ01039967">
    <property type="protein sequence ID" value="VDP12421.1"/>
    <property type="molecule type" value="Genomic_DNA"/>
</dbReference>
<reference evidence="3" key="1">
    <citation type="submission" date="2016-06" db="UniProtKB">
        <authorList>
            <consortium name="WormBaseParasite"/>
        </authorList>
    </citation>
    <scope>IDENTIFICATION</scope>
</reference>
<dbReference type="WBParaSite" id="OFLC_0001289601-mRNA-1">
    <property type="protein sequence ID" value="OFLC_0001289601-mRNA-1"/>
    <property type="gene ID" value="OFLC_0001289601"/>
</dbReference>
<proteinExistence type="predicted"/>
<keyword evidence="2" id="KW-1185">Reference proteome</keyword>
<name>A0A183HZI3_9BILA</name>
<evidence type="ECO:0000313" key="2">
    <source>
        <dbReference type="Proteomes" id="UP000267606"/>
    </source>
</evidence>
<reference evidence="1 2" key="2">
    <citation type="submission" date="2018-11" db="EMBL/GenBank/DDBJ databases">
        <authorList>
            <consortium name="Pathogen Informatics"/>
        </authorList>
    </citation>
    <scope>NUCLEOTIDE SEQUENCE [LARGE SCALE GENOMIC DNA]</scope>
</reference>